<gene>
    <name evidence="1" type="ORF">PISMIDRAFT_680793</name>
</gene>
<keyword evidence="2" id="KW-1185">Reference proteome</keyword>
<evidence type="ECO:0000313" key="2">
    <source>
        <dbReference type="Proteomes" id="UP000054018"/>
    </source>
</evidence>
<name>A0A0C9ZHR5_9AGAM</name>
<sequence length="134" mass="15064">MKRAIEAYGSVELTMTAMEIGDAENKAAVDRACPNGYAGLQVGRKPKPGEEVTYAQLRDDLMVRVWGGDLEYYEYYCLDFVDHERQYILTPDDVKIYTVATAFSPSARVLSVEDALEKARARSLYSHATRCDPN</sequence>
<dbReference type="OrthoDB" id="2669263at2759"/>
<dbReference type="EMBL" id="KN833744">
    <property type="protein sequence ID" value="KIK22017.1"/>
    <property type="molecule type" value="Genomic_DNA"/>
</dbReference>
<protein>
    <submittedName>
        <fullName evidence="1">Uncharacterized protein</fullName>
    </submittedName>
</protein>
<dbReference type="AlphaFoldDB" id="A0A0C9ZHR5"/>
<organism evidence="1 2">
    <name type="scientific">Pisolithus microcarpus 441</name>
    <dbReference type="NCBI Taxonomy" id="765257"/>
    <lineage>
        <taxon>Eukaryota</taxon>
        <taxon>Fungi</taxon>
        <taxon>Dikarya</taxon>
        <taxon>Basidiomycota</taxon>
        <taxon>Agaricomycotina</taxon>
        <taxon>Agaricomycetes</taxon>
        <taxon>Agaricomycetidae</taxon>
        <taxon>Boletales</taxon>
        <taxon>Sclerodermatineae</taxon>
        <taxon>Pisolithaceae</taxon>
        <taxon>Pisolithus</taxon>
    </lineage>
</organism>
<reference evidence="1 2" key="1">
    <citation type="submission" date="2014-04" db="EMBL/GenBank/DDBJ databases">
        <authorList>
            <consortium name="DOE Joint Genome Institute"/>
            <person name="Kuo A."/>
            <person name="Kohler A."/>
            <person name="Costa M.D."/>
            <person name="Nagy L.G."/>
            <person name="Floudas D."/>
            <person name="Copeland A."/>
            <person name="Barry K.W."/>
            <person name="Cichocki N."/>
            <person name="Veneault-Fourrey C."/>
            <person name="LaButti K."/>
            <person name="Lindquist E.A."/>
            <person name="Lipzen A."/>
            <person name="Lundell T."/>
            <person name="Morin E."/>
            <person name="Murat C."/>
            <person name="Sun H."/>
            <person name="Tunlid A."/>
            <person name="Henrissat B."/>
            <person name="Grigoriev I.V."/>
            <person name="Hibbett D.S."/>
            <person name="Martin F."/>
            <person name="Nordberg H.P."/>
            <person name="Cantor M.N."/>
            <person name="Hua S.X."/>
        </authorList>
    </citation>
    <scope>NUCLEOTIDE SEQUENCE [LARGE SCALE GENOMIC DNA]</scope>
    <source>
        <strain evidence="1 2">441</strain>
    </source>
</reference>
<reference evidence="2" key="2">
    <citation type="submission" date="2015-01" db="EMBL/GenBank/DDBJ databases">
        <title>Evolutionary Origins and Diversification of the Mycorrhizal Mutualists.</title>
        <authorList>
            <consortium name="DOE Joint Genome Institute"/>
            <consortium name="Mycorrhizal Genomics Consortium"/>
            <person name="Kohler A."/>
            <person name="Kuo A."/>
            <person name="Nagy L.G."/>
            <person name="Floudas D."/>
            <person name="Copeland A."/>
            <person name="Barry K.W."/>
            <person name="Cichocki N."/>
            <person name="Veneault-Fourrey C."/>
            <person name="LaButti K."/>
            <person name="Lindquist E.A."/>
            <person name="Lipzen A."/>
            <person name="Lundell T."/>
            <person name="Morin E."/>
            <person name="Murat C."/>
            <person name="Riley R."/>
            <person name="Ohm R."/>
            <person name="Sun H."/>
            <person name="Tunlid A."/>
            <person name="Henrissat B."/>
            <person name="Grigoriev I.V."/>
            <person name="Hibbett D.S."/>
            <person name="Martin F."/>
        </authorList>
    </citation>
    <scope>NUCLEOTIDE SEQUENCE [LARGE SCALE GENOMIC DNA]</scope>
    <source>
        <strain evidence="2">441</strain>
    </source>
</reference>
<dbReference type="Proteomes" id="UP000054018">
    <property type="component" value="Unassembled WGS sequence"/>
</dbReference>
<evidence type="ECO:0000313" key="1">
    <source>
        <dbReference type="EMBL" id="KIK22017.1"/>
    </source>
</evidence>
<accession>A0A0C9ZHR5</accession>
<proteinExistence type="predicted"/>
<dbReference type="HOGENOM" id="CLU_1897025_0_0_1"/>